<evidence type="ECO:0000313" key="4">
    <source>
        <dbReference type="Proteomes" id="UP001634394"/>
    </source>
</evidence>
<dbReference type="Proteomes" id="UP001634394">
    <property type="component" value="Unassembled WGS sequence"/>
</dbReference>
<organism evidence="3 4">
    <name type="scientific">Sinanodonta woodiana</name>
    <name type="common">Chinese pond mussel</name>
    <name type="synonym">Anodonta woodiana</name>
    <dbReference type="NCBI Taxonomy" id="1069815"/>
    <lineage>
        <taxon>Eukaryota</taxon>
        <taxon>Metazoa</taxon>
        <taxon>Spiralia</taxon>
        <taxon>Lophotrochozoa</taxon>
        <taxon>Mollusca</taxon>
        <taxon>Bivalvia</taxon>
        <taxon>Autobranchia</taxon>
        <taxon>Heteroconchia</taxon>
        <taxon>Palaeoheterodonta</taxon>
        <taxon>Unionida</taxon>
        <taxon>Unionoidea</taxon>
        <taxon>Unionidae</taxon>
        <taxon>Unioninae</taxon>
        <taxon>Sinanodonta</taxon>
    </lineage>
</organism>
<protein>
    <recommendedName>
        <fullName evidence="2">C-type lectin domain-containing protein</fullName>
    </recommendedName>
</protein>
<dbReference type="InterPro" id="IPR016187">
    <property type="entry name" value="CTDL_fold"/>
</dbReference>
<dbReference type="SUPFAM" id="SSF56436">
    <property type="entry name" value="C-type lectin-like"/>
    <property type="match status" value="1"/>
</dbReference>
<dbReference type="PANTHER" id="PTHR22803">
    <property type="entry name" value="MANNOSE, PHOSPHOLIPASE, LECTIN RECEPTOR RELATED"/>
    <property type="match status" value="1"/>
</dbReference>
<reference evidence="3 4" key="1">
    <citation type="submission" date="2024-11" db="EMBL/GenBank/DDBJ databases">
        <title>Chromosome-level genome assembly of the freshwater bivalve Anodonta woodiana.</title>
        <authorList>
            <person name="Chen X."/>
        </authorList>
    </citation>
    <scope>NUCLEOTIDE SEQUENCE [LARGE SCALE GENOMIC DNA]</scope>
    <source>
        <strain evidence="3">MN2024</strain>
        <tissue evidence="3">Gills</tissue>
    </source>
</reference>
<dbReference type="SMART" id="SM00034">
    <property type="entry name" value="CLECT"/>
    <property type="match status" value="1"/>
</dbReference>
<dbReference type="Pfam" id="PF00059">
    <property type="entry name" value="Lectin_C"/>
    <property type="match status" value="1"/>
</dbReference>
<proteinExistence type="predicted"/>
<dbReference type="PROSITE" id="PS50041">
    <property type="entry name" value="C_TYPE_LECTIN_2"/>
    <property type="match status" value="1"/>
</dbReference>
<dbReference type="InterPro" id="IPR050111">
    <property type="entry name" value="C-type_lectin/snaclec_domain"/>
</dbReference>
<dbReference type="AlphaFoldDB" id="A0ABD3TJ83"/>
<name>A0ABD3TJ83_SINWO</name>
<evidence type="ECO:0000259" key="2">
    <source>
        <dbReference type="PROSITE" id="PS50041"/>
    </source>
</evidence>
<dbReference type="CDD" id="cd00037">
    <property type="entry name" value="CLECT"/>
    <property type="match status" value="1"/>
</dbReference>
<dbReference type="PROSITE" id="PS00615">
    <property type="entry name" value="C_TYPE_LECTIN_1"/>
    <property type="match status" value="1"/>
</dbReference>
<evidence type="ECO:0000313" key="3">
    <source>
        <dbReference type="EMBL" id="KAL3837096.1"/>
    </source>
</evidence>
<sequence>MIPGLTEPYCIGDDTSEHCYQIIDTKISWKKASDICKHYGGNLVIIESAEEQKFISDLMKNIKFNVSGLWLGSDKLYPEEQRSWANGDKFSYLNWEPGEPNSHVIDENCVEIHTNDSRWNDVRCTELNGYICENSRT</sequence>
<evidence type="ECO:0000256" key="1">
    <source>
        <dbReference type="ARBA" id="ARBA00023157"/>
    </source>
</evidence>
<dbReference type="InterPro" id="IPR018378">
    <property type="entry name" value="C-type_lectin_CS"/>
</dbReference>
<gene>
    <name evidence="3" type="ORF">ACJMK2_022477</name>
</gene>
<accession>A0ABD3TJ83</accession>
<dbReference type="InterPro" id="IPR016186">
    <property type="entry name" value="C-type_lectin-like/link_sf"/>
</dbReference>
<dbReference type="InterPro" id="IPR001304">
    <property type="entry name" value="C-type_lectin-like"/>
</dbReference>
<dbReference type="EMBL" id="JBJQND010000018">
    <property type="protein sequence ID" value="KAL3837096.1"/>
    <property type="molecule type" value="Genomic_DNA"/>
</dbReference>
<keyword evidence="1" id="KW-1015">Disulfide bond</keyword>
<dbReference type="Gene3D" id="3.10.100.10">
    <property type="entry name" value="Mannose-Binding Protein A, subunit A"/>
    <property type="match status" value="1"/>
</dbReference>
<feature type="domain" description="C-type lectin" evidence="2">
    <location>
        <begin position="15"/>
        <end position="133"/>
    </location>
</feature>
<comment type="caution">
    <text evidence="3">The sequence shown here is derived from an EMBL/GenBank/DDBJ whole genome shotgun (WGS) entry which is preliminary data.</text>
</comment>
<keyword evidence="4" id="KW-1185">Reference proteome</keyword>